<feature type="compositionally biased region" description="Low complexity" evidence="1">
    <location>
        <begin position="8"/>
        <end position="23"/>
    </location>
</feature>
<dbReference type="Proteomes" id="UP000618579">
    <property type="component" value="Unassembled WGS sequence"/>
</dbReference>
<dbReference type="CDD" id="cd17470">
    <property type="entry name" value="T3SS_Flik_C"/>
    <property type="match status" value="1"/>
</dbReference>
<keyword evidence="4" id="KW-1185">Reference proteome</keyword>
<sequence>MDVQIQTAPAAVSASSSNNKAAATGGTSKDGFTQVLDGQMSPTNSSKDGMSASDPALSLSMLLQMLQSLVAPVQATAAQDVQPEEQPLAEVVLDAMNSNPALAEQLLQDPKVQKWFEDAGQLLQTLGGAQSNPAASFPDALKLQATEVTNLQAQNTLLSLVSLSKQQPDNPIVKFLNQDLQNVIQPLLPELMANLKNQAQEGSTVVGALEAAEGLLKGNKKEAVSVDKLMSHHKAGSKKTSEQNFDVNAVTVLQPAKSKLELLAMRNVLLTPKVDSISASPDSLPNLVDLPTEAESSANTVVTIADLQRAQQAPTAVDKTAIPTMNASNFAEEMTEHVLKNMKITLADGFSEAKLSLFPKNLGHVDVKISMHDGQLVALFAADSLAAKQMLENQLPQLRQALQTQGLQVEKLEVTQNQDMQSSMFQEQRQQQAFGQSQRQNKNESGGYDVDALDFEQQVDTAAAQARPAVHGNSFDVTA</sequence>
<feature type="region of interest" description="Disordered" evidence="1">
    <location>
        <begin position="419"/>
        <end position="452"/>
    </location>
</feature>
<evidence type="ECO:0000313" key="3">
    <source>
        <dbReference type="EMBL" id="NOV03166.1"/>
    </source>
</evidence>
<dbReference type="RefSeq" id="WP_171685988.1">
    <property type="nucleotide sequence ID" value="NZ_WHNZ01000061.1"/>
</dbReference>
<comment type="caution">
    <text evidence="3">The sequence shown here is derived from an EMBL/GenBank/DDBJ whole genome shotgun (WGS) entry which is preliminary data.</text>
</comment>
<dbReference type="InterPro" id="IPR021136">
    <property type="entry name" value="Flagellar_hook_control-like_C"/>
</dbReference>
<gene>
    <name evidence="3" type="ORF">GC097_24505</name>
</gene>
<proteinExistence type="predicted"/>
<feature type="domain" description="Flagellar hook-length control protein-like C-terminal" evidence="2">
    <location>
        <begin position="346"/>
        <end position="422"/>
    </location>
</feature>
<accession>A0ABX1ZSX1</accession>
<evidence type="ECO:0000259" key="2">
    <source>
        <dbReference type="Pfam" id="PF02120"/>
    </source>
</evidence>
<dbReference type="EMBL" id="WHNZ01000061">
    <property type="protein sequence ID" value="NOV03166.1"/>
    <property type="molecule type" value="Genomic_DNA"/>
</dbReference>
<feature type="region of interest" description="Disordered" evidence="1">
    <location>
        <begin position="1"/>
        <end position="52"/>
    </location>
</feature>
<feature type="compositionally biased region" description="Low complexity" evidence="1">
    <location>
        <begin position="420"/>
        <end position="440"/>
    </location>
</feature>
<evidence type="ECO:0000313" key="4">
    <source>
        <dbReference type="Proteomes" id="UP000618579"/>
    </source>
</evidence>
<name>A0ABX1ZSX1_9BACL</name>
<organism evidence="3 4">
    <name type="scientific">Paenibacillus planticolens</name>
    <dbReference type="NCBI Taxonomy" id="2654976"/>
    <lineage>
        <taxon>Bacteria</taxon>
        <taxon>Bacillati</taxon>
        <taxon>Bacillota</taxon>
        <taxon>Bacilli</taxon>
        <taxon>Bacillales</taxon>
        <taxon>Paenibacillaceae</taxon>
        <taxon>Paenibacillus</taxon>
    </lineage>
</organism>
<protein>
    <recommendedName>
        <fullName evidence="2">Flagellar hook-length control protein-like C-terminal domain-containing protein</fullName>
    </recommendedName>
</protein>
<evidence type="ECO:0000256" key="1">
    <source>
        <dbReference type="SAM" id="MobiDB-lite"/>
    </source>
</evidence>
<reference evidence="3 4" key="1">
    <citation type="submission" date="2019-10" db="EMBL/GenBank/DDBJ databases">
        <title>Description of Paenibacillus pedi sp. nov.</title>
        <authorList>
            <person name="Carlier A."/>
            <person name="Qi S."/>
        </authorList>
    </citation>
    <scope>NUCLEOTIDE SEQUENCE [LARGE SCALE GENOMIC DNA]</scope>
    <source>
        <strain evidence="3 4">LMG 31457</strain>
    </source>
</reference>
<dbReference type="Pfam" id="PF02120">
    <property type="entry name" value="Flg_hook"/>
    <property type="match status" value="1"/>
</dbReference>
<dbReference type="Gene3D" id="3.30.750.140">
    <property type="match status" value="1"/>
</dbReference>
<dbReference type="InterPro" id="IPR038610">
    <property type="entry name" value="FliK-like_C_sf"/>
</dbReference>